<keyword evidence="3" id="KW-0560">Oxidoreductase</keyword>
<dbReference type="InterPro" id="IPR050770">
    <property type="entry name" value="Intradiol_RC_Dioxygenase"/>
</dbReference>
<accession>A0A382ZNB5</accession>
<dbReference type="PROSITE" id="PS00083">
    <property type="entry name" value="INTRADIOL_DIOXYGENAS"/>
    <property type="match status" value="1"/>
</dbReference>
<dbReference type="SUPFAM" id="SSF49482">
    <property type="entry name" value="Aromatic compound dioxygenase"/>
    <property type="match status" value="1"/>
</dbReference>
<dbReference type="Pfam" id="PF00775">
    <property type="entry name" value="Dioxygenase_C"/>
    <property type="match status" value="1"/>
</dbReference>
<sequence>MRIEAREAHYVGMHIFTRRNFLSKSLKFAPLFATPGLMAEQLTLTPMQTPGPFFPDKLPLDTDNDLVIINDSLTPSVGTITYLGGKVTDAKGNPLRHATVELWQVDGKGVYLHSRGGSREKMDPNFQGYGRFMTDSKGRYFFRTIKPPPYPGRTPHFHMAVSAKGKKKFTTQCYIKGEPKNQRDFILNRIKDEKAKNSLILPLLPL</sequence>
<organism evidence="5">
    <name type="scientific">marine metagenome</name>
    <dbReference type="NCBI Taxonomy" id="408172"/>
    <lineage>
        <taxon>unclassified sequences</taxon>
        <taxon>metagenomes</taxon>
        <taxon>ecological metagenomes</taxon>
    </lineage>
</organism>
<dbReference type="PANTHER" id="PTHR33711:SF9">
    <property type="entry name" value="PROTOCATECHUATE 3,4-DIOXYGENASE ALPHA CHAIN"/>
    <property type="match status" value="1"/>
</dbReference>
<feature type="domain" description="Intradiol ring-cleavage dioxygenases" evidence="4">
    <location>
        <begin position="83"/>
        <end position="111"/>
    </location>
</feature>
<dbReference type="GO" id="GO:0018578">
    <property type="term" value="F:protocatechuate 3,4-dioxygenase activity"/>
    <property type="evidence" value="ECO:0007669"/>
    <property type="project" value="InterPro"/>
</dbReference>
<evidence type="ECO:0000256" key="2">
    <source>
        <dbReference type="ARBA" id="ARBA00022964"/>
    </source>
</evidence>
<gene>
    <name evidence="5" type="ORF">METZ01_LOCUS449826</name>
</gene>
<keyword evidence="2" id="KW-0223">Dioxygenase</keyword>
<comment type="similarity">
    <text evidence="1">Belongs to the intradiol ring-cleavage dioxygenase family.</text>
</comment>
<evidence type="ECO:0000259" key="4">
    <source>
        <dbReference type="PROSITE" id="PS00083"/>
    </source>
</evidence>
<dbReference type="PANTHER" id="PTHR33711">
    <property type="entry name" value="DIOXYGENASE, PUTATIVE (AFU_ORTHOLOGUE AFUA_2G02910)-RELATED"/>
    <property type="match status" value="1"/>
</dbReference>
<evidence type="ECO:0000313" key="5">
    <source>
        <dbReference type="EMBL" id="SVD96972.1"/>
    </source>
</evidence>
<evidence type="ECO:0000256" key="3">
    <source>
        <dbReference type="ARBA" id="ARBA00023002"/>
    </source>
</evidence>
<dbReference type="CDD" id="cd03459">
    <property type="entry name" value="3_4-PCD"/>
    <property type="match status" value="1"/>
</dbReference>
<dbReference type="InterPro" id="IPR015889">
    <property type="entry name" value="Intradiol_dOase_core"/>
</dbReference>
<evidence type="ECO:0000256" key="1">
    <source>
        <dbReference type="ARBA" id="ARBA00007825"/>
    </source>
</evidence>
<feature type="non-terminal residue" evidence="5">
    <location>
        <position position="206"/>
    </location>
</feature>
<proteinExistence type="inferred from homology"/>
<dbReference type="Gene3D" id="2.60.130.10">
    <property type="entry name" value="Aromatic compound dioxygenase"/>
    <property type="match status" value="1"/>
</dbReference>
<dbReference type="InterPro" id="IPR039387">
    <property type="entry name" value="3_4-PCD"/>
</dbReference>
<dbReference type="InterPro" id="IPR000627">
    <property type="entry name" value="Intradiol_dOase_C"/>
</dbReference>
<dbReference type="EMBL" id="UINC01185325">
    <property type="protein sequence ID" value="SVD96972.1"/>
    <property type="molecule type" value="Genomic_DNA"/>
</dbReference>
<reference evidence="5" key="1">
    <citation type="submission" date="2018-05" db="EMBL/GenBank/DDBJ databases">
        <authorList>
            <person name="Lanie J.A."/>
            <person name="Ng W.-L."/>
            <person name="Kazmierczak K.M."/>
            <person name="Andrzejewski T.M."/>
            <person name="Davidsen T.M."/>
            <person name="Wayne K.J."/>
            <person name="Tettelin H."/>
            <person name="Glass J.I."/>
            <person name="Rusch D."/>
            <person name="Podicherti R."/>
            <person name="Tsui H.-C.T."/>
            <person name="Winkler M.E."/>
        </authorList>
    </citation>
    <scope>NUCLEOTIDE SEQUENCE</scope>
</reference>
<dbReference type="AlphaFoldDB" id="A0A382ZNB5"/>
<protein>
    <recommendedName>
        <fullName evidence="4">Intradiol ring-cleavage dioxygenases domain-containing protein</fullName>
    </recommendedName>
</protein>
<name>A0A382ZNB5_9ZZZZ</name>
<dbReference type="GO" id="GO:0008199">
    <property type="term" value="F:ferric iron binding"/>
    <property type="evidence" value="ECO:0007669"/>
    <property type="project" value="InterPro"/>
</dbReference>